<feature type="transmembrane region" description="Helical" evidence="1">
    <location>
        <begin position="12"/>
        <end position="30"/>
    </location>
</feature>
<evidence type="ECO:0008006" key="4">
    <source>
        <dbReference type="Google" id="ProtNLM"/>
    </source>
</evidence>
<dbReference type="RefSeq" id="WP_035127945.1">
    <property type="nucleotide sequence ID" value="NZ_JRHH01000005.1"/>
</dbReference>
<reference evidence="2 3" key="1">
    <citation type="submission" date="2014-09" db="EMBL/GenBank/DDBJ databases">
        <title>Whole Genome Shotgun of Flavobacterium aquatile LMG 4008.</title>
        <authorList>
            <person name="Gale A.N."/>
            <person name="Pipes S.E."/>
            <person name="Newman J.D."/>
        </authorList>
    </citation>
    <scope>NUCLEOTIDE SEQUENCE [LARGE SCALE GENOMIC DNA]</scope>
    <source>
        <strain evidence="2 3">LMG 4008</strain>
    </source>
</reference>
<evidence type="ECO:0000256" key="1">
    <source>
        <dbReference type="SAM" id="Phobius"/>
    </source>
</evidence>
<comment type="caution">
    <text evidence="2">The sequence shown here is derived from an EMBL/GenBank/DDBJ whole genome shotgun (WGS) entry which is preliminary data.</text>
</comment>
<dbReference type="EMBL" id="JRHH01000005">
    <property type="protein sequence ID" value="KGD67252.1"/>
    <property type="molecule type" value="Genomic_DNA"/>
</dbReference>
<keyword evidence="3" id="KW-1185">Reference proteome</keyword>
<keyword evidence="1" id="KW-0472">Membrane</keyword>
<accession>A0A095SRP1</accession>
<keyword evidence="1" id="KW-0812">Transmembrane</keyword>
<dbReference type="AlphaFoldDB" id="A0A095SRP1"/>
<evidence type="ECO:0000313" key="2">
    <source>
        <dbReference type="EMBL" id="KGD67252.1"/>
    </source>
</evidence>
<sequence>MNLNKFSKENITIAFYVIYAALSYGAYLLFPGDAKTPNFGKLLMFLLIPISFIYAAAHVIKHFNSDKSYFKCLLIHTVAWFSIITFLTNLKK</sequence>
<dbReference type="Proteomes" id="UP000029554">
    <property type="component" value="Unassembled WGS sequence"/>
</dbReference>
<name>A0A095SRP1_9FLAO</name>
<protein>
    <recommendedName>
        <fullName evidence="4">Transmembrane protein</fullName>
    </recommendedName>
</protein>
<feature type="transmembrane region" description="Helical" evidence="1">
    <location>
        <begin position="42"/>
        <end position="60"/>
    </location>
</feature>
<evidence type="ECO:0000313" key="3">
    <source>
        <dbReference type="Proteomes" id="UP000029554"/>
    </source>
</evidence>
<gene>
    <name evidence="2" type="ORF">LG45_13585</name>
</gene>
<keyword evidence="1" id="KW-1133">Transmembrane helix</keyword>
<dbReference type="OrthoDB" id="1362499at2"/>
<organism evidence="2 3">
    <name type="scientific">Flavobacterium aquatile LMG 4008 = ATCC 11947</name>
    <dbReference type="NCBI Taxonomy" id="1453498"/>
    <lineage>
        <taxon>Bacteria</taxon>
        <taxon>Pseudomonadati</taxon>
        <taxon>Bacteroidota</taxon>
        <taxon>Flavobacteriia</taxon>
        <taxon>Flavobacteriales</taxon>
        <taxon>Flavobacteriaceae</taxon>
        <taxon>Flavobacterium</taxon>
    </lineage>
</organism>
<feature type="transmembrane region" description="Helical" evidence="1">
    <location>
        <begin position="72"/>
        <end position="90"/>
    </location>
</feature>
<proteinExistence type="predicted"/>